<dbReference type="Proteomes" id="UP000182975">
    <property type="component" value="Unassembled WGS sequence"/>
</dbReference>
<evidence type="ECO:0000259" key="1">
    <source>
        <dbReference type="Pfam" id="PF11823"/>
    </source>
</evidence>
<gene>
    <name evidence="2" type="ORF">SAMN02910314_00303</name>
</gene>
<dbReference type="InterPro" id="IPR021778">
    <property type="entry name" value="Se/S_carrier-like"/>
</dbReference>
<dbReference type="KEGG" id="ddt:AAY81_00535"/>
<dbReference type="OrthoDB" id="3192849at2"/>
<dbReference type="STRING" id="79604.AAY81_00535"/>
<dbReference type="RefSeq" id="WP_066660054.1">
    <property type="nucleotide sequence ID" value="NZ_CP011402.1"/>
</dbReference>
<accession>A0A172RW15</accession>
<dbReference type="Pfam" id="PF11823">
    <property type="entry name" value="Se_S_carrier"/>
    <property type="match status" value="1"/>
</dbReference>
<reference evidence="3" key="1">
    <citation type="submission" date="2016-10" db="EMBL/GenBank/DDBJ databases">
        <authorList>
            <person name="Varghese N."/>
        </authorList>
    </citation>
    <scope>NUCLEOTIDE SEQUENCE [LARGE SCALE GENOMIC DNA]</scope>
    <source>
        <strain evidence="3">DSM 21843</strain>
    </source>
</reference>
<protein>
    <recommendedName>
        <fullName evidence="1">Putative Se/S carrier protein-like domain-containing protein</fullName>
    </recommendedName>
</protein>
<name>A0A172RW15_9ACTN</name>
<evidence type="ECO:0000313" key="3">
    <source>
        <dbReference type="Proteomes" id="UP000182975"/>
    </source>
</evidence>
<proteinExistence type="predicted"/>
<feature type="domain" description="Putative Se/S carrier protein-like" evidence="1">
    <location>
        <begin position="13"/>
        <end position="74"/>
    </location>
</feature>
<evidence type="ECO:0000313" key="2">
    <source>
        <dbReference type="EMBL" id="SEO45190.1"/>
    </source>
</evidence>
<dbReference type="AlphaFoldDB" id="A0A172RW15"/>
<keyword evidence="3" id="KW-1185">Reference proteome</keyword>
<dbReference type="EMBL" id="FOEC01000001">
    <property type="protein sequence ID" value="SEO45190.1"/>
    <property type="molecule type" value="Genomic_DNA"/>
</dbReference>
<organism evidence="2 3">
    <name type="scientific">Denitrobacterium detoxificans</name>
    <dbReference type="NCBI Taxonomy" id="79604"/>
    <lineage>
        <taxon>Bacteria</taxon>
        <taxon>Bacillati</taxon>
        <taxon>Actinomycetota</taxon>
        <taxon>Coriobacteriia</taxon>
        <taxon>Eggerthellales</taxon>
        <taxon>Eggerthellaceae</taxon>
        <taxon>Denitrobacterium</taxon>
    </lineage>
</organism>
<sequence>MRLFSGKTETALVVAFDSTASAFAFSDAAGPAGIEGRLVPTPRSLSAGCGMAWRGAPASRESVESLLAAEGIDDARIALLQLK</sequence>